<evidence type="ECO:0000256" key="4">
    <source>
        <dbReference type="ARBA" id="ARBA00022989"/>
    </source>
</evidence>
<comment type="caution">
    <text evidence="7">The sequence shown here is derived from an EMBL/GenBank/DDBJ whole genome shotgun (WGS) entry which is preliminary data.</text>
</comment>
<feature type="transmembrane region" description="Helical" evidence="6">
    <location>
        <begin position="204"/>
        <end position="228"/>
    </location>
</feature>
<sequence length="476" mass="53121">MAIVKKIAYNTIISVIARFVSTALALVIVGYLTRYLGQTGFGQYSTILAFLFIFTVLADLGLYSICVRSISRSGADEAKIVSNAFTLRFFAGLFVFIIAPLAAYFFPYSSETKLGILIGAAGFWLLSNNQVLMGVFQKYLRLDKVGLAEVLSRFVQLGLVIFFVRQDFGFLFIVSALTAGAAVNFFLILFFVQKHISVRLQFDFSFWLELLRQSLPLGLAAILTMIYFKLDTIMLSLMKTQAEVGIYGLAYKILESLIFFPAMFVGLVMPLMSKYAFLNKEEFKKIVQKTLDVLLILIIPLIVGTFFLSSKIIVLIGGRDFIPSSGVLNILILATGIIFLGALFSNMLISLERQKTLVYIYGAGTLVNVLLNFVFIPKYSYYGAAATTVFTELLVTVLMLWVLRRAIKELPSFGLFYKCLFAALIMALLLYFSSGWNLLISVVLAALIYFSALYLIGGLPIREFAQIYQKSPKSNV</sequence>
<feature type="transmembrane region" description="Helical" evidence="6">
    <location>
        <begin position="415"/>
        <end position="432"/>
    </location>
</feature>
<keyword evidence="3 6" id="KW-0812">Transmembrane</keyword>
<dbReference type="PANTHER" id="PTHR30250">
    <property type="entry name" value="PST FAMILY PREDICTED COLANIC ACID TRANSPORTER"/>
    <property type="match status" value="1"/>
</dbReference>
<evidence type="ECO:0000256" key="1">
    <source>
        <dbReference type="ARBA" id="ARBA00004651"/>
    </source>
</evidence>
<evidence type="ECO:0000313" key="7">
    <source>
        <dbReference type="EMBL" id="OGZ36017.1"/>
    </source>
</evidence>
<feature type="transmembrane region" description="Helical" evidence="6">
    <location>
        <begin position="170"/>
        <end position="192"/>
    </location>
</feature>
<evidence type="ECO:0000256" key="5">
    <source>
        <dbReference type="ARBA" id="ARBA00023136"/>
    </source>
</evidence>
<feature type="transmembrane region" description="Helical" evidence="6">
    <location>
        <begin position="356"/>
        <end position="375"/>
    </location>
</feature>
<name>A0A1G2FDZ0_9BACT</name>
<dbReference type="PANTHER" id="PTHR30250:SF11">
    <property type="entry name" value="O-ANTIGEN TRANSPORTER-RELATED"/>
    <property type="match status" value="1"/>
</dbReference>
<feature type="transmembrane region" description="Helical" evidence="6">
    <location>
        <begin position="87"/>
        <end position="108"/>
    </location>
</feature>
<dbReference type="AlphaFoldDB" id="A0A1G2FDZ0"/>
<feature type="transmembrane region" description="Helical" evidence="6">
    <location>
        <begin position="248"/>
        <end position="272"/>
    </location>
</feature>
<keyword evidence="2" id="KW-1003">Cell membrane</keyword>
<feature type="transmembrane region" description="Helical" evidence="6">
    <location>
        <begin position="293"/>
        <end position="316"/>
    </location>
</feature>
<comment type="subcellular location">
    <subcellularLocation>
        <location evidence="1">Cell membrane</location>
        <topology evidence="1">Multi-pass membrane protein</topology>
    </subcellularLocation>
</comment>
<accession>A0A1G2FDZ0</accession>
<keyword evidence="4 6" id="KW-1133">Transmembrane helix</keyword>
<reference evidence="7 8" key="1">
    <citation type="journal article" date="2016" name="Nat. Commun.">
        <title>Thousands of microbial genomes shed light on interconnected biogeochemical processes in an aquifer system.</title>
        <authorList>
            <person name="Anantharaman K."/>
            <person name="Brown C.T."/>
            <person name="Hug L.A."/>
            <person name="Sharon I."/>
            <person name="Castelle C.J."/>
            <person name="Probst A.J."/>
            <person name="Thomas B.C."/>
            <person name="Singh A."/>
            <person name="Wilkins M.J."/>
            <person name="Karaoz U."/>
            <person name="Brodie E.L."/>
            <person name="Williams K.H."/>
            <person name="Hubbard S.S."/>
            <person name="Banfield J.F."/>
        </authorList>
    </citation>
    <scope>NUCLEOTIDE SEQUENCE [LARGE SCALE GENOMIC DNA]</scope>
</reference>
<evidence type="ECO:0000313" key="8">
    <source>
        <dbReference type="Proteomes" id="UP000176974"/>
    </source>
</evidence>
<keyword evidence="5 6" id="KW-0472">Membrane</keyword>
<dbReference type="Proteomes" id="UP000176974">
    <property type="component" value="Unassembled WGS sequence"/>
</dbReference>
<dbReference type="InterPro" id="IPR002797">
    <property type="entry name" value="Polysacc_synth"/>
</dbReference>
<feature type="transmembrane region" description="Helical" evidence="6">
    <location>
        <begin position="438"/>
        <end position="461"/>
    </location>
</feature>
<organism evidence="7 8">
    <name type="scientific">Candidatus Portnoybacteria bacterium RIFCSPHIGHO2_01_FULL_40_12b</name>
    <dbReference type="NCBI Taxonomy" id="1801994"/>
    <lineage>
        <taxon>Bacteria</taxon>
        <taxon>Candidatus Portnoyibacteriota</taxon>
    </lineage>
</organism>
<dbReference type="Pfam" id="PF01943">
    <property type="entry name" value="Polysacc_synt"/>
    <property type="match status" value="1"/>
</dbReference>
<evidence type="ECO:0000256" key="2">
    <source>
        <dbReference type="ARBA" id="ARBA00022475"/>
    </source>
</evidence>
<feature type="transmembrane region" description="Helical" evidence="6">
    <location>
        <begin position="114"/>
        <end position="133"/>
    </location>
</feature>
<feature type="transmembrane region" description="Helical" evidence="6">
    <location>
        <begin position="145"/>
        <end position="164"/>
    </location>
</feature>
<feature type="transmembrane region" description="Helical" evidence="6">
    <location>
        <begin position="328"/>
        <end position="349"/>
    </location>
</feature>
<evidence type="ECO:0000256" key="6">
    <source>
        <dbReference type="SAM" id="Phobius"/>
    </source>
</evidence>
<dbReference type="CDD" id="cd13128">
    <property type="entry name" value="MATE_Wzx_like"/>
    <property type="match status" value="1"/>
</dbReference>
<proteinExistence type="predicted"/>
<feature type="transmembrane region" description="Helical" evidence="6">
    <location>
        <begin position="44"/>
        <end position="66"/>
    </location>
</feature>
<feature type="transmembrane region" description="Helical" evidence="6">
    <location>
        <begin position="7"/>
        <end position="32"/>
    </location>
</feature>
<feature type="transmembrane region" description="Helical" evidence="6">
    <location>
        <begin position="381"/>
        <end position="403"/>
    </location>
</feature>
<dbReference type="GO" id="GO:0005886">
    <property type="term" value="C:plasma membrane"/>
    <property type="evidence" value="ECO:0007669"/>
    <property type="project" value="UniProtKB-SubCell"/>
</dbReference>
<dbReference type="EMBL" id="MHMY01000002">
    <property type="protein sequence ID" value="OGZ36017.1"/>
    <property type="molecule type" value="Genomic_DNA"/>
</dbReference>
<dbReference type="InterPro" id="IPR050833">
    <property type="entry name" value="Poly_Biosynth_Transport"/>
</dbReference>
<protein>
    <submittedName>
        <fullName evidence="7">Uncharacterized protein</fullName>
    </submittedName>
</protein>
<evidence type="ECO:0000256" key="3">
    <source>
        <dbReference type="ARBA" id="ARBA00022692"/>
    </source>
</evidence>
<gene>
    <name evidence="7" type="ORF">A2815_00125</name>
</gene>